<evidence type="ECO:0000256" key="2">
    <source>
        <dbReference type="ARBA" id="ARBA00022490"/>
    </source>
</evidence>
<keyword evidence="4" id="KW-0677">Repeat</keyword>
<dbReference type="Pfam" id="PF14580">
    <property type="entry name" value="LRR_9"/>
    <property type="match status" value="1"/>
</dbReference>
<keyword evidence="9" id="KW-0966">Cell projection</keyword>
<dbReference type="Gene3D" id="3.80.10.10">
    <property type="entry name" value="Ribonuclease Inhibitor"/>
    <property type="match status" value="2"/>
</dbReference>
<evidence type="ECO:0000256" key="11">
    <source>
        <dbReference type="ARBA" id="ARBA00040950"/>
    </source>
</evidence>
<sequence>MERCGILMDTEILKKSLVEQNSHVNAEEIHFHEFRKLRLDYRNILMIDHLWEFTSLVKLGLNNNLIENIAGLDRLINLTWLDLSYNSIKKIEGLESLRKLELLNLSSNRISVLENMDTLERLTHFFIANNLLGQLDNVLYLRKLKNLFTLNLCGNPGTEEDGYKFFIAAYFPNLVCLDYRLLDQKTKKEASVKYHDVLKKMKREELQMKAADKTEESQESEVKLHTDAFVEFLNGSYLFKSMLKDDPEAEKLHRVPEMAQMLQTYEHQMVELCMQLFEIGLAEHKQREKEVNSFFCGQNKAVTEYQQRALQILAKFEQQHKERIVDMQQLSDPDPLKVKINLCNEEINQLCNSLMALEFQMVSQLEEIINKLDINISDMVGNFSETVQGIFVQCRDLEDNYHGNVQVTTLAILDNVAKDKLDEDLPDDVKMLFTDRDTVMDALAISHDNHLMKINDRETQLVTRADAWKVALIKGIQDKELKRNRMRLSDIHRYGDHLSEQLEELQ</sequence>
<evidence type="ECO:0000256" key="6">
    <source>
        <dbReference type="ARBA" id="ARBA00023054"/>
    </source>
</evidence>
<dbReference type="GO" id="GO:0005929">
    <property type="term" value="C:cilium"/>
    <property type="evidence" value="ECO:0007669"/>
    <property type="project" value="TreeGrafter"/>
</dbReference>
<name>A0A6J2Q7Y8_COTGO</name>
<protein>
    <recommendedName>
        <fullName evidence="11">Dynein regulatory complex subunit 3</fullName>
    </recommendedName>
</protein>
<dbReference type="OrthoDB" id="27917at2759"/>
<evidence type="ECO:0000256" key="10">
    <source>
        <dbReference type="ARBA" id="ARBA00038378"/>
    </source>
</evidence>
<dbReference type="InterPro" id="IPR050576">
    <property type="entry name" value="Cilia_flagella_integrity"/>
</dbReference>
<evidence type="ECO:0000313" key="13">
    <source>
        <dbReference type="RefSeq" id="XP_029293909.1"/>
    </source>
</evidence>
<gene>
    <name evidence="13" type="primary">drc3</name>
</gene>
<proteinExistence type="inferred from homology"/>
<keyword evidence="12" id="KW-1185">Reference proteome</keyword>
<dbReference type="RefSeq" id="XP_029293909.1">
    <property type="nucleotide sequence ID" value="XM_029438049.1"/>
</dbReference>
<evidence type="ECO:0000256" key="7">
    <source>
        <dbReference type="ARBA" id="ARBA00023069"/>
    </source>
</evidence>
<keyword evidence="3" id="KW-0433">Leucine-rich repeat</keyword>
<dbReference type="PANTHER" id="PTHR45973">
    <property type="entry name" value="PROTEIN PHOSPHATASE 1 REGULATORY SUBUNIT SDS22-RELATED"/>
    <property type="match status" value="1"/>
</dbReference>
<dbReference type="CTD" id="83450"/>
<evidence type="ECO:0000256" key="9">
    <source>
        <dbReference type="ARBA" id="ARBA00023273"/>
    </source>
</evidence>
<dbReference type="AlphaFoldDB" id="A0A6J2Q7Y8"/>
<accession>A0A6J2Q7Y8</accession>
<dbReference type="InterPro" id="IPR001611">
    <property type="entry name" value="Leu-rich_rpt"/>
</dbReference>
<organism evidence="12 13">
    <name type="scientific">Cottoperca gobio</name>
    <name type="common">Frogmouth</name>
    <name type="synonym">Aphritis gobio</name>
    <dbReference type="NCBI Taxonomy" id="56716"/>
    <lineage>
        <taxon>Eukaryota</taxon>
        <taxon>Metazoa</taxon>
        <taxon>Chordata</taxon>
        <taxon>Craniata</taxon>
        <taxon>Vertebrata</taxon>
        <taxon>Euteleostomi</taxon>
        <taxon>Actinopterygii</taxon>
        <taxon>Neopterygii</taxon>
        <taxon>Teleostei</taxon>
        <taxon>Neoteleostei</taxon>
        <taxon>Acanthomorphata</taxon>
        <taxon>Eupercaria</taxon>
        <taxon>Perciformes</taxon>
        <taxon>Notothenioidei</taxon>
        <taxon>Bovichtidae</taxon>
        <taxon>Cottoperca</taxon>
    </lineage>
</organism>
<keyword evidence="2" id="KW-0963">Cytoplasm</keyword>
<evidence type="ECO:0000256" key="4">
    <source>
        <dbReference type="ARBA" id="ARBA00022737"/>
    </source>
</evidence>
<dbReference type="PANTHER" id="PTHR45973:SF12">
    <property type="entry name" value="DYNEIN REGULATORY COMPLEX SUBUNIT 3"/>
    <property type="match status" value="1"/>
</dbReference>
<dbReference type="SUPFAM" id="SSF52058">
    <property type="entry name" value="L domain-like"/>
    <property type="match status" value="1"/>
</dbReference>
<dbReference type="SMART" id="SM00365">
    <property type="entry name" value="LRR_SD22"/>
    <property type="match status" value="4"/>
</dbReference>
<dbReference type="KEGG" id="cgob:115012428"/>
<keyword evidence="5" id="KW-0282">Flagellum</keyword>
<reference evidence="13" key="1">
    <citation type="submission" date="2025-08" db="UniProtKB">
        <authorList>
            <consortium name="RefSeq"/>
        </authorList>
    </citation>
    <scope>IDENTIFICATION</scope>
</reference>
<evidence type="ECO:0000256" key="3">
    <source>
        <dbReference type="ARBA" id="ARBA00022614"/>
    </source>
</evidence>
<dbReference type="PROSITE" id="PS51450">
    <property type="entry name" value="LRR"/>
    <property type="match status" value="3"/>
</dbReference>
<dbReference type="InterPro" id="IPR032675">
    <property type="entry name" value="LRR_dom_sf"/>
</dbReference>
<keyword evidence="8" id="KW-0206">Cytoskeleton</keyword>
<evidence type="ECO:0000256" key="1">
    <source>
        <dbReference type="ARBA" id="ARBA00004611"/>
    </source>
</evidence>
<keyword evidence="6" id="KW-0175">Coiled coil</keyword>
<dbReference type="GeneID" id="115012428"/>
<comment type="similarity">
    <text evidence="10">Belongs to the DRC3 family.</text>
</comment>
<evidence type="ECO:0000256" key="8">
    <source>
        <dbReference type="ARBA" id="ARBA00023212"/>
    </source>
</evidence>
<dbReference type="Proteomes" id="UP000504630">
    <property type="component" value="Chromosome 8"/>
</dbReference>
<evidence type="ECO:0000313" key="12">
    <source>
        <dbReference type="Proteomes" id="UP000504630"/>
    </source>
</evidence>
<comment type="subcellular location">
    <subcellularLocation>
        <location evidence="1">Cytoplasm</location>
        <location evidence="1">Cytoskeleton</location>
        <location evidence="1">Flagellum axoneme</location>
    </subcellularLocation>
</comment>
<keyword evidence="7" id="KW-0969">Cilium</keyword>
<evidence type="ECO:0000256" key="5">
    <source>
        <dbReference type="ARBA" id="ARBA00022846"/>
    </source>
</evidence>
<dbReference type="InParanoid" id="A0A6J2Q7Y8"/>